<dbReference type="Proteomes" id="UP000494183">
    <property type="component" value="Unassembled WGS sequence"/>
</dbReference>
<dbReference type="EMBL" id="CADILH010000011">
    <property type="protein sequence ID" value="CAB3937487.1"/>
    <property type="molecule type" value="Genomic_DNA"/>
</dbReference>
<proteinExistence type="predicted"/>
<protein>
    <submittedName>
        <fullName evidence="1">Uncharacterized protein</fullName>
    </submittedName>
</protein>
<sequence>MTNTDNVVEFLRLLSLDVSLGAAAQHAASQADAPLALARLATAHGLPCNASDWSAFARSCLDSSEQIDPDTVPAEATIWQLVQDPAHGTDIPASAITRVIGIITQPDGGAPVVGHVVGDLAPRAPLGLAPYSSGS</sequence>
<dbReference type="RefSeq" id="WP_042792631.1">
    <property type="nucleotide sequence ID" value="NZ_CADIJK010000004.1"/>
</dbReference>
<reference evidence="1 2" key="1">
    <citation type="submission" date="2020-04" db="EMBL/GenBank/DDBJ databases">
        <authorList>
            <person name="De Canck E."/>
        </authorList>
    </citation>
    <scope>NUCLEOTIDE SEQUENCE [LARGE SCALE GENOMIC DNA]</scope>
    <source>
        <strain evidence="1 2">LMG 6000</strain>
    </source>
</reference>
<dbReference type="AlphaFoldDB" id="A0A6S7F8Y2"/>
<name>A0A6S7F8Y2_9BURK</name>
<evidence type="ECO:0000313" key="1">
    <source>
        <dbReference type="EMBL" id="CAB3937487.1"/>
    </source>
</evidence>
<dbReference type="KEGG" id="ais:BUW96_17115"/>
<dbReference type="OrthoDB" id="8665777at2"/>
<organism evidence="1 2">
    <name type="scientific">Achromobacter insolitus</name>
    <dbReference type="NCBI Taxonomy" id="217204"/>
    <lineage>
        <taxon>Bacteria</taxon>
        <taxon>Pseudomonadati</taxon>
        <taxon>Pseudomonadota</taxon>
        <taxon>Betaproteobacteria</taxon>
        <taxon>Burkholderiales</taxon>
        <taxon>Alcaligenaceae</taxon>
        <taxon>Achromobacter</taxon>
    </lineage>
</organism>
<dbReference type="GeneID" id="92765552"/>
<accession>A0A6S7F8Y2</accession>
<evidence type="ECO:0000313" key="2">
    <source>
        <dbReference type="Proteomes" id="UP000494183"/>
    </source>
</evidence>
<keyword evidence="2" id="KW-1185">Reference proteome</keyword>
<gene>
    <name evidence="1" type="ORF">LMG6000_05356</name>
</gene>